<evidence type="ECO:0000313" key="1">
    <source>
        <dbReference type="EMBL" id="MBX29004.1"/>
    </source>
</evidence>
<sequence>MKHWIVPSLGPGCKRNAYPSTMFITDFTDLKQKICTSTSYSWIDLEINLAGKALNIKVDHLMQR</sequence>
<organism evidence="1">
    <name type="scientific">Rhizophora mucronata</name>
    <name type="common">Asiatic mangrove</name>
    <dbReference type="NCBI Taxonomy" id="61149"/>
    <lineage>
        <taxon>Eukaryota</taxon>
        <taxon>Viridiplantae</taxon>
        <taxon>Streptophyta</taxon>
        <taxon>Embryophyta</taxon>
        <taxon>Tracheophyta</taxon>
        <taxon>Spermatophyta</taxon>
        <taxon>Magnoliopsida</taxon>
        <taxon>eudicotyledons</taxon>
        <taxon>Gunneridae</taxon>
        <taxon>Pentapetalae</taxon>
        <taxon>rosids</taxon>
        <taxon>fabids</taxon>
        <taxon>Malpighiales</taxon>
        <taxon>Rhizophoraceae</taxon>
        <taxon>Rhizophora</taxon>
    </lineage>
</organism>
<accession>A0A2P2MFP4</accession>
<proteinExistence type="predicted"/>
<protein>
    <submittedName>
        <fullName evidence="1">Tubby-like F-box protein</fullName>
    </submittedName>
</protein>
<dbReference type="EMBL" id="GGEC01048520">
    <property type="protein sequence ID" value="MBX29004.1"/>
    <property type="molecule type" value="Transcribed_RNA"/>
</dbReference>
<name>A0A2P2MFP4_RHIMU</name>
<reference evidence="1" key="1">
    <citation type="submission" date="2018-02" db="EMBL/GenBank/DDBJ databases">
        <title>Rhizophora mucronata_Transcriptome.</title>
        <authorList>
            <person name="Meera S.P."/>
            <person name="Sreeshan A."/>
            <person name="Augustine A."/>
        </authorList>
    </citation>
    <scope>NUCLEOTIDE SEQUENCE</scope>
    <source>
        <tissue evidence="1">Leaf</tissue>
    </source>
</reference>
<dbReference type="AlphaFoldDB" id="A0A2P2MFP4"/>